<gene>
    <name evidence="1" type="ORF">Pint_32977</name>
</gene>
<proteinExistence type="predicted"/>
<sequence length="211" mass="24174">MVLGVQWLETLGSVVCDWKKSTMDFIWQNQPRKLQGVAAPPIQTTSLQGLAKEYHQRHAIFALYPQSDCKNMQAKPSADMQSLLDQYSDIFAEPTTRPPTRDVEHTIQLKEGTEVVNVKPYCYAYFQKFKIEQQVQQMLNSGLIRPSTSRFSSPVLLVKKKDGTWRFCTDYRALNAATIKDRFPIPTVDDILDELYGASFFSKLDLRAGYH</sequence>
<accession>A0ACC0X3X3</accession>
<dbReference type="EMBL" id="CM047749">
    <property type="protein sequence ID" value="KAJ0009679.1"/>
    <property type="molecule type" value="Genomic_DNA"/>
</dbReference>
<protein>
    <submittedName>
        <fullName evidence="1">Uncharacterized protein</fullName>
    </submittedName>
</protein>
<keyword evidence="2" id="KW-1185">Reference proteome</keyword>
<evidence type="ECO:0000313" key="1">
    <source>
        <dbReference type="EMBL" id="KAJ0009679.1"/>
    </source>
</evidence>
<name>A0ACC0X3X3_9ROSI</name>
<evidence type="ECO:0000313" key="2">
    <source>
        <dbReference type="Proteomes" id="UP001163603"/>
    </source>
</evidence>
<dbReference type="Proteomes" id="UP001163603">
    <property type="component" value="Chromosome 14"/>
</dbReference>
<organism evidence="1 2">
    <name type="scientific">Pistacia integerrima</name>
    <dbReference type="NCBI Taxonomy" id="434235"/>
    <lineage>
        <taxon>Eukaryota</taxon>
        <taxon>Viridiplantae</taxon>
        <taxon>Streptophyta</taxon>
        <taxon>Embryophyta</taxon>
        <taxon>Tracheophyta</taxon>
        <taxon>Spermatophyta</taxon>
        <taxon>Magnoliopsida</taxon>
        <taxon>eudicotyledons</taxon>
        <taxon>Gunneridae</taxon>
        <taxon>Pentapetalae</taxon>
        <taxon>rosids</taxon>
        <taxon>malvids</taxon>
        <taxon>Sapindales</taxon>
        <taxon>Anacardiaceae</taxon>
        <taxon>Pistacia</taxon>
    </lineage>
</organism>
<comment type="caution">
    <text evidence="1">The sequence shown here is derived from an EMBL/GenBank/DDBJ whole genome shotgun (WGS) entry which is preliminary data.</text>
</comment>
<reference evidence="2" key="1">
    <citation type="journal article" date="2023" name="G3 (Bethesda)">
        <title>Genome assembly and association tests identify interacting loci associated with vigor, precocity, and sex in interspecific pistachio rootstocks.</title>
        <authorList>
            <person name="Palmer W."/>
            <person name="Jacygrad E."/>
            <person name="Sagayaradj S."/>
            <person name="Cavanaugh K."/>
            <person name="Han R."/>
            <person name="Bertier L."/>
            <person name="Beede B."/>
            <person name="Kafkas S."/>
            <person name="Golino D."/>
            <person name="Preece J."/>
            <person name="Michelmore R."/>
        </authorList>
    </citation>
    <scope>NUCLEOTIDE SEQUENCE [LARGE SCALE GENOMIC DNA]</scope>
</reference>